<protein>
    <submittedName>
        <fullName evidence="1">Reverse transcriptase</fullName>
    </submittedName>
</protein>
<evidence type="ECO:0000313" key="2">
    <source>
        <dbReference type="Proteomes" id="UP000735302"/>
    </source>
</evidence>
<evidence type="ECO:0000313" key="1">
    <source>
        <dbReference type="EMBL" id="GFN76870.1"/>
    </source>
</evidence>
<keyword evidence="2" id="KW-1185">Reference proteome</keyword>
<dbReference type="AlphaFoldDB" id="A0AAV3Y362"/>
<keyword evidence="1" id="KW-0695">RNA-directed DNA polymerase</keyword>
<proteinExistence type="predicted"/>
<dbReference type="Proteomes" id="UP000735302">
    <property type="component" value="Unassembled WGS sequence"/>
</dbReference>
<accession>A0AAV3Y362</accession>
<dbReference type="EMBL" id="BLXT01000427">
    <property type="protein sequence ID" value="GFN76870.1"/>
    <property type="molecule type" value="Genomic_DNA"/>
</dbReference>
<reference evidence="1 2" key="1">
    <citation type="journal article" date="2021" name="Elife">
        <title>Chloroplast acquisition without the gene transfer in kleptoplastic sea slugs, Plakobranchus ocellatus.</title>
        <authorList>
            <person name="Maeda T."/>
            <person name="Takahashi S."/>
            <person name="Yoshida T."/>
            <person name="Shimamura S."/>
            <person name="Takaki Y."/>
            <person name="Nagai Y."/>
            <person name="Toyoda A."/>
            <person name="Suzuki Y."/>
            <person name="Arimoto A."/>
            <person name="Ishii H."/>
            <person name="Satoh N."/>
            <person name="Nishiyama T."/>
            <person name="Hasebe M."/>
            <person name="Maruyama T."/>
            <person name="Minagawa J."/>
            <person name="Obokata J."/>
            <person name="Shigenobu S."/>
        </authorList>
    </citation>
    <scope>NUCLEOTIDE SEQUENCE [LARGE SCALE GENOMIC DNA]</scope>
</reference>
<organism evidence="1 2">
    <name type="scientific">Plakobranchus ocellatus</name>
    <dbReference type="NCBI Taxonomy" id="259542"/>
    <lineage>
        <taxon>Eukaryota</taxon>
        <taxon>Metazoa</taxon>
        <taxon>Spiralia</taxon>
        <taxon>Lophotrochozoa</taxon>
        <taxon>Mollusca</taxon>
        <taxon>Gastropoda</taxon>
        <taxon>Heterobranchia</taxon>
        <taxon>Euthyneura</taxon>
        <taxon>Panpulmonata</taxon>
        <taxon>Sacoglossa</taxon>
        <taxon>Placobranchoidea</taxon>
        <taxon>Plakobranchidae</taxon>
        <taxon>Plakobranchus</taxon>
    </lineage>
</organism>
<comment type="caution">
    <text evidence="1">The sequence shown here is derived from an EMBL/GenBank/DDBJ whole genome shotgun (WGS) entry which is preliminary data.</text>
</comment>
<sequence>MKTKQEGRQVLEKNFSATDHLQALNQLIEKCHEYNLSLCLGFIDCEKAFNPVEHAAMVQAFRKVNINKNYVTIIDKIYKEATARKHMDNQISEAFEIHRGVTLMERNTHH</sequence>
<name>A0AAV3Y362_9GAST</name>
<gene>
    <name evidence="1" type="ORF">PoB_000337600</name>
</gene>
<keyword evidence="1" id="KW-0548">Nucleotidyltransferase</keyword>
<keyword evidence="1" id="KW-0808">Transferase</keyword>
<dbReference type="GO" id="GO:0003964">
    <property type="term" value="F:RNA-directed DNA polymerase activity"/>
    <property type="evidence" value="ECO:0007669"/>
    <property type="project" value="UniProtKB-KW"/>
</dbReference>